<dbReference type="KEGG" id="mmar:MODMU_3957"/>
<evidence type="ECO:0000313" key="4">
    <source>
        <dbReference type="Proteomes" id="UP000006461"/>
    </source>
</evidence>
<evidence type="ECO:0000313" key="3">
    <source>
        <dbReference type="EMBL" id="CCH89360.1"/>
    </source>
</evidence>
<dbReference type="AlphaFoldDB" id="I4F147"/>
<dbReference type="Proteomes" id="UP000006461">
    <property type="component" value="Chromosome"/>
</dbReference>
<reference evidence="3 4" key="1">
    <citation type="journal article" date="2012" name="J. Bacteriol.">
        <title>Genome Sequence of Radiation-Resistant Modestobacter marinus Strain BC501, a Representative Actinobacterium That Thrives on Calcareous Stone Surfaces.</title>
        <authorList>
            <person name="Normand P."/>
            <person name="Gury J."/>
            <person name="Pujic P."/>
            <person name="Chouaia B."/>
            <person name="Crotti E."/>
            <person name="Brusetti L."/>
            <person name="Daffonchio D."/>
            <person name="Vacherie B."/>
            <person name="Barbe V."/>
            <person name="Medigue C."/>
            <person name="Calteau A."/>
            <person name="Ghodhbane-Gtari F."/>
            <person name="Essoussi I."/>
            <person name="Nouioui I."/>
            <person name="Abbassi-Ghozzi I."/>
            <person name="Gtari M."/>
        </authorList>
    </citation>
    <scope>NUCLEOTIDE SEQUENCE [LARGE SCALE GENOMIC DNA]</scope>
    <source>
        <strain evidence="4">BC 501</strain>
    </source>
</reference>
<organism evidence="3 4">
    <name type="scientific">Modestobacter italicus (strain DSM 44449 / CECT 9708 / BC 501)</name>
    <dbReference type="NCBI Taxonomy" id="2732864"/>
    <lineage>
        <taxon>Bacteria</taxon>
        <taxon>Bacillati</taxon>
        <taxon>Actinomycetota</taxon>
        <taxon>Actinomycetes</taxon>
        <taxon>Geodermatophilales</taxon>
        <taxon>Geodermatophilaceae</taxon>
        <taxon>Modestobacter</taxon>
    </lineage>
</organism>
<dbReference type="OMA" id="AYEHQAD"/>
<accession>I4F147</accession>
<dbReference type="HOGENOM" id="CLU_1101209_0_0_11"/>
<sequence>MSTARSRRAGSLTAGLLAAAALAGCGSDEVAGQGPAAPAPTSSAGAATSSGGSTGAPDDVADLSAGLLPAEAFGAGAQATPVTADQLQQQSSLGGLGGLQDVTVTPEACAPAVKSMQPGLDDLTGLGAQTVTAGSSGTAEVLAEGPGVTDGLDQLASTAQTCPEATITAPTIGTATATFAALDVPDLGDGSAGMTMTISLTGPDGQLVTVPLLLGMVADGDRLVSLTTTDPTGATDPAAFGALLQQAYEHQADALD</sequence>
<dbReference type="STRING" id="477641.MODMU_3957"/>
<proteinExistence type="predicted"/>
<feature type="compositionally biased region" description="Low complexity" evidence="1">
    <location>
        <begin position="34"/>
        <end position="57"/>
    </location>
</feature>
<feature type="chain" id="PRO_5038651442" description="Lipoprotein" evidence="2">
    <location>
        <begin position="24"/>
        <end position="256"/>
    </location>
</feature>
<evidence type="ECO:0000256" key="2">
    <source>
        <dbReference type="SAM" id="SignalP"/>
    </source>
</evidence>
<gene>
    <name evidence="3" type="ordered locus">MODMU_3957</name>
</gene>
<keyword evidence="4" id="KW-1185">Reference proteome</keyword>
<dbReference type="EMBL" id="FO203431">
    <property type="protein sequence ID" value="CCH89360.1"/>
    <property type="molecule type" value="Genomic_DNA"/>
</dbReference>
<feature type="signal peptide" evidence="2">
    <location>
        <begin position="1"/>
        <end position="23"/>
    </location>
</feature>
<evidence type="ECO:0008006" key="5">
    <source>
        <dbReference type="Google" id="ProtNLM"/>
    </source>
</evidence>
<feature type="region of interest" description="Disordered" evidence="1">
    <location>
        <begin position="28"/>
        <end position="61"/>
    </location>
</feature>
<keyword evidence="2" id="KW-0732">Signal</keyword>
<protein>
    <recommendedName>
        <fullName evidence="5">Lipoprotein</fullName>
    </recommendedName>
</protein>
<dbReference type="OrthoDB" id="5185772at2"/>
<evidence type="ECO:0000256" key="1">
    <source>
        <dbReference type="SAM" id="MobiDB-lite"/>
    </source>
</evidence>
<name>I4F147_MODI5</name>
<dbReference type="PROSITE" id="PS51257">
    <property type="entry name" value="PROKAR_LIPOPROTEIN"/>
    <property type="match status" value="1"/>
</dbReference>